<protein>
    <submittedName>
        <fullName evidence="1">Uncharacterized protein</fullName>
    </submittedName>
</protein>
<proteinExistence type="predicted"/>
<comment type="caution">
    <text evidence="1">The sequence shown here is derived from an EMBL/GenBank/DDBJ whole genome shotgun (WGS) entry which is preliminary data.</text>
</comment>
<evidence type="ECO:0000313" key="2">
    <source>
        <dbReference type="Proteomes" id="UP000320773"/>
    </source>
</evidence>
<dbReference type="EMBL" id="VFPJ01000001">
    <property type="protein sequence ID" value="TQM39247.1"/>
    <property type="molecule type" value="Genomic_DNA"/>
</dbReference>
<dbReference type="RefSeq" id="WP_089079553.1">
    <property type="nucleotide sequence ID" value="NZ_VFPJ01000001.1"/>
</dbReference>
<evidence type="ECO:0000313" key="1">
    <source>
        <dbReference type="EMBL" id="TQM39247.1"/>
    </source>
</evidence>
<dbReference type="Proteomes" id="UP000320773">
    <property type="component" value="Unassembled WGS sequence"/>
</dbReference>
<organism evidence="1 2">
    <name type="scientific">Flavobacterium branchiophilum</name>
    <dbReference type="NCBI Taxonomy" id="55197"/>
    <lineage>
        <taxon>Bacteria</taxon>
        <taxon>Pseudomonadati</taxon>
        <taxon>Bacteroidota</taxon>
        <taxon>Flavobacteriia</taxon>
        <taxon>Flavobacteriales</taxon>
        <taxon>Flavobacteriaceae</taxon>
        <taxon>Flavobacterium</taxon>
    </lineage>
</organism>
<dbReference type="AlphaFoldDB" id="A0A543FZJ5"/>
<name>A0A543FZJ5_9FLAO</name>
<reference evidence="1 2" key="1">
    <citation type="submission" date="2019-06" db="EMBL/GenBank/DDBJ databases">
        <title>Genomic Encyclopedia of Archaeal and Bacterial Type Strains, Phase II (KMG-II): from individual species to whole genera.</title>
        <authorList>
            <person name="Goeker M."/>
        </authorList>
    </citation>
    <scope>NUCLEOTIDE SEQUENCE [LARGE SCALE GENOMIC DNA]</scope>
    <source>
        <strain evidence="1 2">DSM 24789</strain>
    </source>
</reference>
<sequence length="196" mass="22665">MIKQGIQTNYIHQYNTIKNFSDDLYIADYTEQTKALPLKRSVEFFSPNNPTDITYFSVINTPKIIIDGIEFNNSSFVCGNGIPKTQCESVVFPTVSNFESWILFCELKYSSKPSNNSNNLKKAIKQLYKTRYYYIQNYIISLTNTCYLIASLPLQSEPFANFSISQPILTKLKRNKNIILRLKNKVEIIDDKLIQV</sequence>
<accession>A0A543FZJ5</accession>
<gene>
    <name evidence="1" type="ORF">BC670_0020</name>
</gene>